<dbReference type="AlphaFoldDB" id="A0A833UY34"/>
<accession>A0A833UY34</accession>
<dbReference type="Proteomes" id="UP000619265">
    <property type="component" value="Unassembled WGS sequence"/>
</dbReference>
<dbReference type="InterPro" id="IPR003864">
    <property type="entry name" value="CSC1/OSCA1-like_7TM"/>
</dbReference>
<organism evidence="2 3">
    <name type="scientific">Juglans regia</name>
    <name type="common">English walnut</name>
    <dbReference type="NCBI Taxonomy" id="51240"/>
    <lineage>
        <taxon>Eukaryota</taxon>
        <taxon>Viridiplantae</taxon>
        <taxon>Streptophyta</taxon>
        <taxon>Embryophyta</taxon>
        <taxon>Tracheophyta</taxon>
        <taxon>Spermatophyta</taxon>
        <taxon>Magnoliopsida</taxon>
        <taxon>eudicotyledons</taxon>
        <taxon>Gunneridae</taxon>
        <taxon>Pentapetalae</taxon>
        <taxon>rosids</taxon>
        <taxon>fabids</taxon>
        <taxon>Fagales</taxon>
        <taxon>Juglandaceae</taxon>
        <taxon>Juglans</taxon>
    </lineage>
</organism>
<name>A0A833UY34_JUGRE</name>
<reference evidence="2" key="1">
    <citation type="submission" date="2015-10" db="EMBL/GenBank/DDBJ databases">
        <authorList>
            <person name="Martinez-Garcia P.J."/>
            <person name="Crepeau M.W."/>
            <person name="Puiu D."/>
            <person name="Gonzalez-Ibeas D."/>
            <person name="Whalen J."/>
            <person name="Stevens K."/>
            <person name="Paul R."/>
            <person name="Butterfield T."/>
            <person name="Britton M."/>
            <person name="Reagan R."/>
            <person name="Chakraborty S."/>
            <person name="Walawage S.L."/>
            <person name="Vasquez-Gross H.A."/>
            <person name="Cardeno C."/>
            <person name="Famula R."/>
            <person name="Pratt K."/>
            <person name="Kuruganti S."/>
            <person name="Aradhya M.K."/>
            <person name="Leslie C.A."/>
            <person name="Dandekar A.M."/>
            <person name="Salzberg S.L."/>
            <person name="Wegrzyn J.L."/>
            <person name="Langley C.H."/>
            <person name="Neale D.B."/>
        </authorList>
    </citation>
    <scope>NUCLEOTIDE SEQUENCE</scope>
    <source>
        <tissue evidence="2">Leaves</tissue>
    </source>
</reference>
<protein>
    <recommendedName>
        <fullName evidence="1">CSC1/OSCA1-like 7TM region domain-containing protein</fullName>
    </recommendedName>
</protein>
<proteinExistence type="predicted"/>
<sequence>MLPFLLIYFSLAYLVYKNQILNVYVPKYESEGQYWPIAHNTTIFSLVLSQIIALGVFGIKRSPVASGFTIPLIICTLLFHEYCRQRFLPIFKVVPAEVFIEMDQKDEQCGRMEEIYQKLHSAYRQFTETPHELCRSECLNHHDDGKSISDPEKLNPGLIHPMLGRLPLPGIKEIIGWLSLLLFSGKEADQLNGSSSCNLDIAETSKK</sequence>
<dbReference type="GO" id="GO:0016020">
    <property type="term" value="C:membrane"/>
    <property type="evidence" value="ECO:0007669"/>
    <property type="project" value="InterPro"/>
</dbReference>
<feature type="domain" description="CSC1/OSCA1-like 7TM region" evidence="1">
    <location>
        <begin position="1"/>
        <end position="57"/>
    </location>
</feature>
<evidence type="ECO:0000313" key="3">
    <source>
        <dbReference type="Proteomes" id="UP000619265"/>
    </source>
</evidence>
<evidence type="ECO:0000313" key="2">
    <source>
        <dbReference type="EMBL" id="KAF5461970.1"/>
    </source>
</evidence>
<reference evidence="2" key="2">
    <citation type="submission" date="2020-03" db="EMBL/GenBank/DDBJ databases">
        <title>Walnut 2.0.</title>
        <authorList>
            <person name="Marrano A."/>
            <person name="Britton M."/>
            <person name="Zimin A.V."/>
            <person name="Zaini P.A."/>
            <person name="Workman R."/>
            <person name="Puiu D."/>
            <person name="Bianco L."/>
            <person name="Allen B.J."/>
            <person name="Troggio M."/>
            <person name="Leslie C.A."/>
            <person name="Timp W."/>
            <person name="Dendekar A."/>
            <person name="Salzberg S.L."/>
            <person name="Neale D.B."/>
        </authorList>
    </citation>
    <scope>NUCLEOTIDE SEQUENCE</scope>
    <source>
        <tissue evidence="2">Leaves</tissue>
    </source>
</reference>
<comment type="caution">
    <text evidence="2">The sequence shown here is derived from an EMBL/GenBank/DDBJ whole genome shotgun (WGS) entry which is preliminary data.</text>
</comment>
<dbReference type="Gramene" id="Jr08_07050_p1">
    <property type="protein sequence ID" value="cds.Jr08_07050_p1"/>
    <property type="gene ID" value="Jr08_07050"/>
</dbReference>
<dbReference type="PANTHER" id="PTHR13018:SF117">
    <property type="entry name" value="CSC1-LIKE PROTEIN RXW8"/>
    <property type="match status" value="1"/>
</dbReference>
<gene>
    <name evidence="2" type="ORF">F2P56_018025</name>
</gene>
<dbReference type="PANTHER" id="PTHR13018">
    <property type="entry name" value="PROBABLE MEMBRANE PROTEIN DUF221-RELATED"/>
    <property type="match status" value="1"/>
</dbReference>
<dbReference type="GO" id="GO:0005227">
    <property type="term" value="F:calcium-activated cation channel activity"/>
    <property type="evidence" value="ECO:0007669"/>
    <property type="project" value="InterPro"/>
</dbReference>
<evidence type="ECO:0000259" key="1">
    <source>
        <dbReference type="Pfam" id="PF02714"/>
    </source>
</evidence>
<dbReference type="InterPro" id="IPR045122">
    <property type="entry name" value="Csc1-like"/>
</dbReference>
<dbReference type="Pfam" id="PF02714">
    <property type="entry name" value="RSN1_7TM"/>
    <property type="match status" value="1"/>
</dbReference>
<dbReference type="EMBL" id="LIHL02000008">
    <property type="protein sequence ID" value="KAF5461970.1"/>
    <property type="molecule type" value="Genomic_DNA"/>
</dbReference>